<reference evidence="2 3" key="1">
    <citation type="journal article" date="2011" name="J. Bacteriol.">
        <title>Genome sequence of the mercury-methylating and pleomorphic Desulfovibrio africanus Strain Walvis Bay.</title>
        <authorList>
            <person name="Brown S.D."/>
            <person name="Wall J.D."/>
            <person name="Kucken A.M."/>
            <person name="Gilmour C.C."/>
            <person name="Podar M."/>
            <person name="Brandt C.C."/>
            <person name="Teshima H."/>
            <person name="Detter J.C."/>
            <person name="Han C.S."/>
            <person name="Land M.L."/>
            <person name="Lucas S."/>
            <person name="Han J."/>
            <person name="Pennacchio L."/>
            <person name="Nolan M."/>
            <person name="Pitluck S."/>
            <person name="Woyke T."/>
            <person name="Goodwin L."/>
            <person name="Palumbo A.V."/>
            <person name="Elias D.A."/>
        </authorList>
    </citation>
    <scope>NUCLEOTIDE SEQUENCE [LARGE SCALE GENOMIC DNA]</scope>
    <source>
        <strain evidence="2 3">Walvis Bay</strain>
    </source>
</reference>
<dbReference type="RefSeq" id="WP_014258638.1">
    <property type="nucleotide sequence ID" value="NC_016629.1"/>
</dbReference>
<dbReference type="eggNOG" id="ENOG5033MXD">
    <property type="taxonomic scope" value="Bacteria"/>
</dbReference>
<sequence>MSMSYEPRQFQDQPPRYSRTADLLIVLGRMGLLGQGSAPEREDLRHGLDAALAADPADLARGGEVLGRAVEEALASLCGDESFLLQDGTDEYLLAEALASLDHLVFLEEGLAGQEAGKALGETLAELAQRVLAEVTGHAARLIPHNGFRLDMVAMLPAGQLHRFPWYTLWADVPEDALERLAAPESARAHAVGADEDLPADLRMALLQDLSADRPLARELRMRRRIMAGVVRAFAQHKSLGMLRLAREANERFAVPDSVPEDGLAAAAMHAWTRPPASEGERHERLFLYALCGPFLEARLRLDLFEQVEAFLRDPDAAEQRPGSPLAVLAAWMRGEVGDDQLSATAFAVWDARLARAAQAGQGAEVTARQFQDHVRAAAAQPIRKTEAGEPTPSFIAKLRQTLATLLPRPALRAATAGLLVAVLAGSVLLTMHLSAPTAPIGTLRLLAAGEEGQFRGGAPRIIEQSGEVMLSGERFQVRFTLEEPAHAYVFFRDAQGEVSTLFAGRVEAGEHVLPSPGESYVLDEETGSERVVLVLAAKEQKKLEDIEALLHGGEVEAIAERHRGVSVREIAFSHK</sequence>
<dbReference type="STRING" id="690850.Desaf_0435"/>
<proteinExistence type="predicted"/>
<dbReference type="EMBL" id="CP003221">
    <property type="protein sequence ID" value="EGJ48790.1"/>
    <property type="molecule type" value="Genomic_DNA"/>
</dbReference>
<accession>F3YVQ4</accession>
<feature type="domain" description="DUF4384" evidence="1">
    <location>
        <begin position="472"/>
        <end position="539"/>
    </location>
</feature>
<dbReference type="InterPro" id="IPR025493">
    <property type="entry name" value="DUF4384"/>
</dbReference>
<evidence type="ECO:0000313" key="2">
    <source>
        <dbReference type="EMBL" id="EGJ48790.1"/>
    </source>
</evidence>
<dbReference type="KEGG" id="daf:Desaf_0435"/>
<protein>
    <recommendedName>
        <fullName evidence="1">DUF4384 domain-containing protein</fullName>
    </recommendedName>
</protein>
<organism evidence="2 3">
    <name type="scientific">Desulfocurvibacter africanus subsp. africanus str. Walvis Bay</name>
    <dbReference type="NCBI Taxonomy" id="690850"/>
    <lineage>
        <taxon>Bacteria</taxon>
        <taxon>Pseudomonadati</taxon>
        <taxon>Thermodesulfobacteriota</taxon>
        <taxon>Desulfovibrionia</taxon>
        <taxon>Desulfovibrionales</taxon>
        <taxon>Desulfovibrionaceae</taxon>
        <taxon>Desulfocurvibacter</taxon>
    </lineage>
</organism>
<dbReference type="Pfam" id="PF14326">
    <property type="entry name" value="DUF4384"/>
    <property type="match status" value="1"/>
</dbReference>
<dbReference type="Proteomes" id="UP000007844">
    <property type="component" value="Chromosome"/>
</dbReference>
<dbReference type="AlphaFoldDB" id="F3YVQ4"/>
<dbReference type="HOGENOM" id="CLU_473065_0_0_7"/>
<dbReference type="NCBIfam" id="NF041234">
    <property type="entry name" value="CAS_csx30"/>
    <property type="match status" value="1"/>
</dbReference>
<name>F3YVQ4_DESAF</name>
<evidence type="ECO:0000259" key="1">
    <source>
        <dbReference type="Pfam" id="PF14326"/>
    </source>
</evidence>
<gene>
    <name evidence="2" type="ORF">Desaf_0435</name>
</gene>
<evidence type="ECO:0000313" key="3">
    <source>
        <dbReference type="Proteomes" id="UP000007844"/>
    </source>
</evidence>
<keyword evidence="3" id="KW-1185">Reference proteome</keyword>